<evidence type="ECO:0000313" key="1">
    <source>
        <dbReference type="EMBL" id="CAB4126898.1"/>
    </source>
</evidence>
<protein>
    <submittedName>
        <fullName evidence="1">Uncharacterized protein</fullName>
    </submittedName>
</protein>
<accession>A0A6J5KWH9</accession>
<dbReference type="EMBL" id="LR796208">
    <property type="protein sequence ID" value="CAB4126898.1"/>
    <property type="molecule type" value="Genomic_DNA"/>
</dbReference>
<gene>
    <name evidence="1" type="ORF">UFOVP84_32</name>
</gene>
<organism evidence="1">
    <name type="scientific">uncultured Caudovirales phage</name>
    <dbReference type="NCBI Taxonomy" id="2100421"/>
    <lineage>
        <taxon>Viruses</taxon>
        <taxon>Duplodnaviria</taxon>
        <taxon>Heunggongvirae</taxon>
        <taxon>Uroviricota</taxon>
        <taxon>Caudoviricetes</taxon>
        <taxon>Peduoviridae</taxon>
        <taxon>Maltschvirus</taxon>
        <taxon>Maltschvirus maltsch</taxon>
    </lineage>
</organism>
<sequence length="155" mass="15879">MANTAGLCQSFKKDILNGVHAFSVATGGKGTTDTFYGALYSASASPSLTPTTVTTYTATAGELANGNGYTTGGQVITNAVAPNTTTGTAYWTPSANLSWTAFTATAFDTLLIYNNTVSGKNAVGIFTFASQTITAGTFTLTMPTNDSTNALIRIA</sequence>
<proteinExistence type="predicted"/>
<name>A0A6J5KWH9_9CAUD</name>
<reference evidence="1" key="1">
    <citation type="submission" date="2020-04" db="EMBL/GenBank/DDBJ databases">
        <authorList>
            <person name="Chiriac C."/>
            <person name="Salcher M."/>
            <person name="Ghai R."/>
            <person name="Kavagutti S V."/>
        </authorList>
    </citation>
    <scope>NUCLEOTIDE SEQUENCE</scope>
</reference>